<dbReference type="Proteomes" id="UP000756921">
    <property type="component" value="Unassembled WGS sequence"/>
</dbReference>
<sequence length="598" mass="67109">MTPGEAQDFLVQYGSTISAYRTELARDNGLSNHINMDLPPENSQDRDFTIVAGPGETSWLDILGGIDVVGMRSESSHEKGAAELQVRTNTPLTTRSTHNGKRSTGDLDRPVAHALIIHQLEAMRGTIHARFLGGMRLSRKRDVSPPITRDGNTYKVLLRKDYFHNEIKSKKGLCSIDEYTGDQTKNLRSCHEFLDDAVDPVLRKIGYSMKGMDNVEDWESGGMAPFVHLVMVQFPSYEMVKRTAQLQSQHDYFETKLFERLKNSLVAKAWADESCFVKCTPASRYYKREEVHHIGDDLCRAVCYDRTKQRAEDLYGLDSATGFAAEYAPWNLNETEIMAASRHAYINHGTGSILPGSINLNPYDAVYEDIAPPLPVCRSELVTVSASKKYHKGASTYPCTCGDKYGNETLAFMQAAPASWQGHGEKQESRILETCLKDKKLVGLAKHAPAAYLNNFCQILYSAIAPPGAGSFMELRQKGHYTENQNMCKYVTNFVRDNKDRGDEYLNDGVCKIWASQAKDFHRNFRVNIGAFLAGGGFFSFITSDKHRKDFSDINSKLGHGGGCHGYRHWWDHDCDEGKNWQTCGMPCPDYGYGKCLQ</sequence>
<name>A0A9P6KS16_9PLEO</name>
<gene>
    <name evidence="1" type="ORF">PMIN01_04586</name>
</gene>
<organism evidence="1 2">
    <name type="scientific">Paraphaeosphaeria minitans</name>
    <dbReference type="NCBI Taxonomy" id="565426"/>
    <lineage>
        <taxon>Eukaryota</taxon>
        <taxon>Fungi</taxon>
        <taxon>Dikarya</taxon>
        <taxon>Ascomycota</taxon>
        <taxon>Pezizomycotina</taxon>
        <taxon>Dothideomycetes</taxon>
        <taxon>Pleosporomycetidae</taxon>
        <taxon>Pleosporales</taxon>
        <taxon>Massarineae</taxon>
        <taxon>Didymosphaeriaceae</taxon>
        <taxon>Paraphaeosphaeria</taxon>
    </lineage>
</organism>
<accession>A0A9P6KS16</accession>
<evidence type="ECO:0000313" key="2">
    <source>
        <dbReference type="Proteomes" id="UP000756921"/>
    </source>
</evidence>
<dbReference type="OrthoDB" id="3800625at2759"/>
<comment type="caution">
    <text evidence="1">The sequence shown here is derived from an EMBL/GenBank/DDBJ whole genome shotgun (WGS) entry which is preliminary data.</text>
</comment>
<proteinExistence type="predicted"/>
<reference evidence="1" key="1">
    <citation type="journal article" date="2020" name="Mol. Plant Microbe Interact.">
        <title>Genome Sequence of the Biocontrol Agent Coniothyrium minitans strain Conio (IMI 134523).</title>
        <authorList>
            <person name="Patel D."/>
            <person name="Shittu T.A."/>
            <person name="Baroncelli R."/>
            <person name="Muthumeenakshi S."/>
            <person name="Osborne T.H."/>
            <person name="Janganan T.K."/>
            <person name="Sreenivasaprasad S."/>
        </authorList>
    </citation>
    <scope>NUCLEOTIDE SEQUENCE</scope>
    <source>
        <strain evidence="1">Conio</strain>
    </source>
</reference>
<evidence type="ECO:0000313" key="1">
    <source>
        <dbReference type="EMBL" id="KAF9736807.1"/>
    </source>
</evidence>
<keyword evidence="2" id="KW-1185">Reference proteome</keyword>
<dbReference type="AlphaFoldDB" id="A0A9P6KS16"/>
<protein>
    <submittedName>
        <fullName evidence="1">Uncharacterized protein</fullName>
    </submittedName>
</protein>
<dbReference type="EMBL" id="WJXW01000004">
    <property type="protein sequence ID" value="KAF9736807.1"/>
    <property type="molecule type" value="Genomic_DNA"/>
</dbReference>